<dbReference type="RefSeq" id="WP_144639374.1">
    <property type="nucleotide sequence ID" value="NZ_BNAX01000008.1"/>
</dbReference>
<gene>
    <name evidence="2" type="ORF">FNH06_16730</name>
</gene>
<evidence type="ECO:0000256" key="1">
    <source>
        <dbReference type="ARBA" id="ARBA00005254"/>
    </source>
</evidence>
<dbReference type="InterPro" id="IPR029045">
    <property type="entry name" value="ClpP/crotonase-like_dom_sf"/>
</dbReference>
<sequence>MGARTPSDTGEVVVERDGGTVWLTLDRPAARNALSEPMRRALRRALRGADADPEVTAVVLTGRDPAFSGGLDLKESLGGKPAAREYPDPGQVLRALRVPVICAVNGACYTGALEMALSCSFLLASEHATFADTHARLGLLAGWGMSALLPRAVGTRMARQMMLTGEPIGAAEALRTGLVNEVLPHDELIPRAREVAARIGRAHRGAVRATLDLLDSGDGVSLAHALAAETDAKLRWRSDPAEIARRFQPGGAGG</sequence>
<evidence type="ECO:0000313" key="2">
    <source>
        <dbReference type="EMBL" id="TVT21430.1"/>
    </source>
</evidence>
<dbReference type="Pfam" id="PF00378">
    <property type="entry name" value="ECH_1"/>
    <property type="match status" value="1"/>
</dbReference>
<dbReference type="EC" id="4.2.1.17" evidence="2"/>
<dbReference type="InterPro" id="IPR001753">
    <property type="entry name" value="Enoyl-CoA_hydra/iso"/>
</dbReference>
<accession>A0A558AAY8</accession>
<reference evidence="2 3" key="1">
    <citation type="submission" date="2019-07" db="EMBL/GenBank/DDBJ databases">
        <title>New species of Amycolatopsis and Streptomyces.</title>
        <authorList>
            <person name="Duangmal K."/>
            <person name="Teo W.F.A."/>
            <person name="Lipun K."/>
        </authorList>
    </citation>
    <scope>NUCLEOTIDE SEQUENCE [LARGE SCALE GENOMIC DNA]</scope>
    <source>
        <strain evidence="2 3">JCM 30562</strain>
    </source>
</reference>
<dbReference type="Proteomes" id="UP000318578">
    <property type="component" value="Unassembled WGS sequence"/>
</dbReference>
<dbReference type="OrthoDB" id="9775794at2"/>
<evidence type="ECO:0000313" key="3">
    <source>
        <dbReference type="Proteomes" id="UP000318578"/>
    </source>
</evidence>
<dbReference type="PANTHER" id="PTHR43802">
    <property type="entry name" value="ENOYL-COA HYDRATASE"/>
    <property type="match status" value="1"/>
</dbReference>
<dbReference type="CDD" id="cd06558">
    <property type="entry name" value="crotonase-like"/>
    <property type="match status" value="1"/>
</dbReference>
<dbReference type="NCBIfam" id="NF004840">
    <property type="entry name" value="PRK06190.1"/>
    <property type="match status" value="1"/>
</dbReference>
<dbReference type="GO" id="GO:0004300">
    <property type="term" value="F:enoyl-CoA hydratase activity"/>
    <property type="evidence" value="ECO:0007669"/>
    <property type="project" value="UniProtKB-EC"/>
</dbReference>
<dbReference type="Gene3D" id="3.90.226.10">
    <property type="entry name" value="2-enoyl-CoA Hydratase, Chain A, domain 1"/>
    <property type="match status" value="1"/>
</dbReference>
<dbReference type="AlphaFoldDB" id="A0A558AAY8"/>
<comment type="similarity">
    <text evidence="1">Belongs to the enoyl-CoA hydratase/isomerase family.</text>
</comment>
<comment type="caution">
    <text evidence="2">The sequence shown here is derived from an EMBL/GenBank/DDBJ whole genome shotgun (WGS) entry which is preliminary data.</text>
</comment>
<proteinExistence type="inferred from homology"/>
<dbReference type="EMBL" id="VJZA01000026">
    <property type="protein sequence ID" value="TVT21430.1"/>
    <property type="molecule type" value="Genomic_DNA"/>
</dbReference>
<keyword evidence="3" id="KW-1185">Reference proteome</keyword>
<keyword evidence="2" id="KW-0456">Lyase</keyword>
<dbReference type="PANTHER" id="PTHR43802:SF1">
    <property type="entry name" value="IP11341P-RELATED"/>
    <property type="match status" value="1"/>
</dbReference>
<name>A0A558AAY8_9PSEU</name>
<protein>
    <submittedName>
        <fullName evidence="2">Enoyl-CoA hydratase</fullName>
        <ecNumber evidence="2">4.2.1.17</ecNumber>
    </submittedName>
</protein>
<organism evidence="2 3">
    <name type="scientific">Amycolatopsis acidiphila</name>
    <dbReference type="NCBI Taxonomy" id="715473"/>
    <lineage>
        <taxon>Bacteria</taxon>
        <taxon>Bacillati</taxon>
        <taxon>Actinomycetota</taxon>
        <taxon>Actinomycetes</taxon>
        <taxon>Pseudonocardiales</taxon>
        <taxon>Pseudonocardiaceae</taxon>
        <taxon>Amycolatopsis</taxon>
    </lineage>
</organism>
<dbReference type="SUPFAM" id="SSF52096">
    <property type="entry name" value="ClpP/crotonase"/>
    <property type="match status" value="1"/>
</dbReference>